<accession>A0A174INZ0</accession>
<dbReference type="AlphaFoldDB" id="A0A174INZ0"/>
<sequence length="174" mass="19065">MVFSTCDKGFHKTHDREIEVVTKRQCGEIYTTHPVGLVDVQQCTLIFGKVGECVALSGFEVTTLREVARCVIANTEVTGCRCHDSYCRICTTSDTPGQNTAEEVSGLVITVADAPTSTDKCRKRCQSKPLQSVEVDSIRGGGVLDILPVAIVRADHFRPYQLPFGTIKIDSTIR</sequence>
<gene>
    <name evidence="1" type="ORF">ERS852494_00972</name>
</gene>
<dbReference type="Proteomes" id="UP000095657">
    <property type="component" value="Unassembled WGS sequence"/>
</dbReference>
<evidence type="ECO:0000313" key="1">
    <source>
        <dbReference type="EMBL" id="CUO87876.1"/>
    </source>
</evidence>
<reference evidence="1 2" key="1">
    <citation type="submission" date="2015-09" db="EMBL/GenBank/DDBJ databases">
        <authorList>
            <consortium name="Pathogen Informatics"/>
        </authorList>
    </citation>
    <scope>NUCLEOTIDE SEQUENCE [LARGE SCALE GENOMIC DNA]</scope>
    <source>
        <strain evidence="1 2">2789STDY5834880</strain>
    </source>
</reference>
<dbReference type="EMBL" id="CZAI01000002">
    <property type="protein sequence ID" value="CUO87876.1"/>
    <property type="molecule type" value="Genomic_DNA"/>
</dbReference>
<organism evidence="1 2">
    <name type="scientific">Bacteroides caccae</name>
    <dbReference type="NCBI Taxonomy" id="47678"/>
    <lineage>
        <taxon>Bacteria</taxon>
        <taxon>Pseudomonadati</taxon>
        <taxon>Bacteroidota</taxon>
        <taxon>Bacteroidia</taxon>
        <taxon>Bacteroidales</taxon>
        <taxon>Bacteroidaceae</taxon>
        <taxon>Bacteroides</taxon>
    </lineage>
</organism>
<protein>
    <submittedName>
        <fullName evidence="1">Uncharacterized protein</fullName>
    </submittedName>
</protein>
<name>A0A174INZ0_9BACE</name>
<proteinExistence type="predicted"/>
<evidence type="ECO:0000313" key="2">
    <source>
        <dbReference type="Proteomes" id="UP000095657"/>
    </source>
</evidence>